<dbReference type="RefSeq" id="XP_067174400.1">
    <property type="nucleotide sequence ID" value="XM_067318295.1"/>
</dbReference>
<gene>
    <name evidence="2" type="ORF">LSCM1_00652</name>
</gene>
<dbReference type="Proteomes" id="UP000673552">
    <property type="component" value="Chromosome 36"/>
</dbReference>
<dbReference type="EMBL" id="JAFEUZ010000036">
    <property type="protein sequence ID" value="KAG5464463.1"/>
    <property type="molecule type" value="Genomic_DNA"/>
</dbReference>
<dbReference type="KEGG" id="lmat:92510807"/>
<protein>
    <submittedName>
        <fullName evidence="2">Uncharacterized protein</fullName>
    </submittedName>
</protein>
<feature type="compositionally biased region" description="Polar residues" evidence="1">
    <location>
        <begin position="164"/>
        <end position="178"/>
    </location>
</feature>
<reference evidence="2 3" key="1">
    <citation type="submission" date="2021-03" db="EMBL/GenBank/DDBJ databases">
        <title>Leishmania (Mundinia) martiniquensis Genome sequencing and assembly.</title>
        <authorList>
            <person name="Almutairi H."/>
            <person name="Gatherer D."/>
        </authorList>
    </citation>
    <scope>NUCLEOTIDE SEQUENCE [LARGE SCALE GENOMIC DNA]</scope>
    <source>
        <strain evidence="2">LSCM1</strain>
    </source>
</reference>
<proteinExistence type="predicted"/>
<accession>A0A836GIH0</accession>
<name>A0A836GIH0_9TRYP</name>
<sequence>MLLFSMPRRRLAGVNFLFNSGSLVRRGVVATSHFAVRIGASRVETTAPPPFCAALVACLRHRSTVAQSSWWRLSKSARSWRQKRTASSSRPPQRRTAATRQSTPTSTRQQRVTGAKTRKGARGRQPQKRLSAHQRQAKKYNKRVEAIARLWKAQQQQQHMQLQGASTSSQKSLAPRST</sequence>
<feature type="region of interest" description="Disordered" evidence="1">
    <location>
        <begin position="79"/>
        <end position="178"/>
    </location>
</feature>
<keyword evidence="3" id="KW-1185">Reference proteome</keyword>
<evidence type="ECO:0000313" key="2">
    <source>
        <dbReference type="EMBL" id="KAG5464463.1"/>
    </source>
</evidence>
<feature type="compositionally biased region" description="Basic residues" evidence="1">
    <location>
        <begin position="116"/>
        <end position="141"/>
    </location>
</feature>
<organism evidence="2 3">
    <name type="scientific">Leishmania martiniquensis</name>
    <dbReference type="NCBI Taxonomy" id="1580590"/>
    <lineage>
        <taxon>Eukaryota</taxon>
        <taxon>Discoba</taxon>
        <taxon>Euglenozoa</taxon>
        <taxon>Kinetoplastea</taxon>
        <taxon>Metakinetoplastina</taxon>
        <taxon>Trypanosomatida</taxon>
        <taxon>Trypanosomatidae</taxon>
        <taxon>Leishmaniinae</taxon>
        <taxon>Leishmania</taxon>
    </lineage>
</organism>
<evidence type="ECO:0000313" key="3">
    <source>
        <dbReference type="Proteomes" id="UP000673552"/>
    </source>
</evidence>
<feature type="compositionally biased region" description="Low complexity" evidence="1">
    <location>
        <begin position="94"/>
        <end position="111"/>
    </location>
</feature>
<feature type="compositionally biased region" description="Low complexity" evidence="1">
    <location>
        <begin position="154"/>
        <end position="163"/>
    </location>
</feature>
<dbReference type="AlphaFoldDB" id="A0A836GIH0"/>
<dbReference type="OrthoDB" id="267830at2759"/>
<dbReference type="GeneID" id="92510807"/>
<evidence type="ECO:0000256" key="1">
    <source>
        <dbReference type="SAM" id="MobiDB-lite"/>
    </source>
</evidence>
<comment type="caution">
    <text evidence="2">The sequence shown here is derived from an EMBL/GenBank/DDBJ whole genome shotgun (WGS) entry which is preliminary data.</text>
</comment>